<dbReference type="Pfam" id="PF00048">
    <property type="entry name" value="IL8"/>
    <property type="match status" value="1"/>
</dbReference>
<keyword evidence="12" id="KW-1185">Reference proteome</keyword>
<evidence type="ECO:0000256" key="8">
    <source>
        <dbReference type="ARBA" id="ARBA00023198"/>
    </source>
</evidence>
<evidence type="ECO:0000256" key="9">
    <source>
        <dbReference type="RuleBase" id="RU361150"/>
    </source>
</evidence>
<dbReference type="InterPro" id="IPR000827">
    <property type="entry name" value="Chemokine_CC_CS"/>
</dbReference>
<accession>A0A7L1R2A0</accession>
<evidence type="ECO:0000313" key="11">
    <source>
        <dbReference type="EMBL" id="NXO31085.1"/>
    </source>
</evidence>
<comment type="similarity">
    <text evidence="2 9">Belongs to the intercrine beta (chemokine CC) family.</text>
</comment>
<dbReference type="GO" id="GO:0008009">
    <property type="term" value="F:chemokine activity"/>
    <property type="evidence" value="ECO:0007669"/>
    <property type="project" value="InterPro"/>
</dbReference>
<keyword evidence="7" id="KW-1015">Disulfide bond</keyword>
<feature type="non-terminal residue" evidence="11">
    <location>
        <position position="86"/>
    </location>
</feature>
<dbReference type="InterPro" id="IPR039809">
    <property type="entry name" value="Chemokine_b/g/d"/>
</dbReference>
<dbReference type="Gene3D" id="2.40.50.40">
    <property type="match status" value="1"/>
</dbReference>
<dbReference type="AlphaFoldDB" id="A0A7L1R2A0"/>
<dbReference type="PROSITE" id="PS00472">
    <property type="entry name" value="SMALL_CYTOKINES_CC"/>
    <property type="match status" value="1"/>
</dbReference>
<dbReference type="GO" id="GO:0006954">
    <property type="term" value="P:inflammatory response"/>
    <property type="evidence" value="ECO:0007669"/>
    <property type="project" value="UniProtKB-KW"/>
</dbReference>
<keyword evidence="4 9" id="KW-0202">Cytokine</keyword>
<proteinExistence type="inferred from homology"/>
<evidence type="ECO:0000313" key="12">
    <source>
        <dbReference type="Proteomes" id="UP000546986"/>
    </source>
</evidence>
<dbReference type="CDD" id="cd01119">
    <property type="entry name" value="Chemokine_CC_DCCL"/>
    <property type="match status" value="1"/>
</dbReference>
<evidence type="ECO:0000256" key="4">
    <source>
        <dbReference type="ARBA" id="ARBA00022514"/>
    </source>
</evidence>
<dbReference type="InterPro" id="IPR001811">
    <property type="entry name" value="Chemokine_IL8-like_dom"/>
</dbReference>
<feature type="domain" description="Chemokine interleukin-8-like" evidence="10">
    <location>
        <begin position="26"/>
        <end position="86"/>
    </location>
</feature>
<evidence type="ECO:0000256" key="1">
    <source>
        <dbReference type="ARBA" id="ARBA00004613"/>
    </source>
</evidence>
<dbReference type="Proteomes" id="UP000546986">
    <property type="component" value="Unassembled WGS sequence"/>
</dbReference>
<dbReference type="EMBL" id="VXBR01010920">
    <property type="protein sequence ID" value="NXO31085.1"/>
    <property type="molecule type" value="Genomic_DNA"/>
</dbReference>
<dbReference type="InterPro" id="IPR036048">
    <property type="entry name" value="Interleukin_8-like_sf"/>
</dbReference>
<organism evidence="11 12">
    <name type="scientific">Cisticola juncidis</name>
    <dbReference type="NCBI Taxonomy" id="52622"/>
    <lineage>
        <taxon>Eukaryota</taxon>
        <taxon>Metazoa</taxon>
        <taxon>Chordata</taxon>
        <taxon>Craniata</taxon>
        <taxon>Vertebrata</taxon>
        <taxon>Euteleostomi</taxon>
        <taxon>Archelosauria</taxon>
        <taxon>Archosauria</taxon>
        <taxon>Dinosauria</taxon>
        <taxon>Saurischia</taxon>
        <taxon>Theropoda</taxon>
        <taxon>Coelurosauria</taxon>
        <taxon>Aves</taxon>
        <taxon>Neognathae</taxon>
        <taxon>Neoaves</taxon>
        <taxon>Telluraves</taxon>
        <taxon>Australaves</taxon>
        <taxon>Passeriformes</taxon>
        <taxon>Sylvioidea</taxon>
        <taxon>Cisticolidae</taxon>
        <taxon>Cisticola</taxon>
    </lineage>
</organism>
<comment type="caution">
    <text evidence="11">The sequence shown here is derived from an EMBL/GenBank/DDBJ whole genome shotgun (WGS) entry which is preliminary data.</text>
</comment>
<feature type="chain" id="PRO_5029941706" description="C-C motif chemokine" evidence="9">
    <location>
        <begin position="24"/>
        <end position="86"/>
    </location>
</feature>
<name>A0A7L1R2A0_9PASS</name>
<dbReference type="GO" id="GO:0006955">
    <property type="term" value="P:immune response"/>
    <property type="evidence" value="ECO:0007669"/>
    <property type="project" value="InterPro"/>
</dbReference>
<evidence type="ECO:0000256" key="2">
    <source>
        <dbReference type="ARBA" id="ARBA00010868"/>
    </source>
</evidence>
<dbReference type="SUPFAM" id="SSF54117">
    <property type="entry name" value="Interleukin 8-like chemokines"/>
    <property type="match status" value="1"/>
</dbReference>
<dbReference type="SMART" id="SM00199">
    <property type="entry name" value="SCY"/>
    <property type="match status" value="1"/>
</dbReference>
<gene>
    <name evidence="11" type="primary">Ccl20</name>
    <name evidence="11" type="ORF">CISJUN_R07249</name>
</gene>
<feature type="non-terminal residue" evidence="11">
    <location>
        <position position="1"/>
    </location>
</feature>
<comment type="subcellular location">
    <subcellularLocation>
        <location evidence="1 9">Secreted</location>
    </subcellularLocation>
</comment>
<evidence type="ECO:0000259" key="10">
    <source>
        <dbReference type="SMART" id="SM00199"/>
    </source>
</evidence>
<dbReference type="PANTHER" id="PTHR12015:SF108">
    <property type="entry name" value="C-C MOTIF CHEMOKINE 20"/>
    <property type="match status" value="1"/>
</dbReference>
<dbReference type="GO" id="GO:0005615">
    <property type="term" value="C:extracellular space"/>
    <property type="evidence" value="ECO:0007669"/>
    <property type="project" value="UniProtKB-KW"/>
</dbReference>
<keyword evidence="5 9" id="KW-0964">Secreted</keyword>
<evidence type="ECO:0000256" key="5">
    <source>
        <dbReference type="ARBA" id="ARBA00022525"/>
    </source>
</evidence>
<feature type="signal peptide" evidence="9">
    <location>
        <begin position="1"/>
        <end position="23"/>
    </location>
</feature>
<dbReference type="InterPro" id="IPR034133">
    <property type="entry name" value="Chemokine_CC_DCCL"/>
</dbReference>
<dbReference type="FunFam" id="2.40.50.40:FF:000012">
    <property type="entry name" value="C-C motif chemokine"/>
    <property type="match status" value="1"/>
</dbReference>
<evidence type="ECO:0000256" key="6">
    <source>
        <dbReference type="ARBA" id="ARBA00022729"/>
    </source>
</evidence>
<keyword evidence="8" id="KW-0395">Inflammatory response</keyword>
<keyword evidence="3 9" id="KW-0145">Chemotaxis</keyword>
<evidence type="ECO:0000256" key="3">
    <source>
        <dbReference type="ARBA" id="ARBA00022500"/>
    </source>
</evidence>
<dbReference type="PANTHER" id="PTHR12015">
    <property type="entry name" value="SMALL INDUCIBLE CYTOKINE A"/>
    <property type="match status" value="1"/>
</dbReference>
<reference evidence="11 12" key="1">
    <citation type="submission" date="2019-09" db="EMBL/GenBank/DDBJ databases">
        <title>Bird 10,000 Genomes (B10K) Project - Family phase.</title>
        <authorList>
            <person name="Zhang G."/>
        </authorList>
    </citation>
    <scope>NUCLEOTIDE SEQUENCE [LARGE SCALE GENOMIC DNA]</scope>
    <source>
        <strain evidence="11">B10K-DU-002-30</strain>
        <tissue evidence="11">Muscle</tissue>
    </source>
</reference>
<evidence type="ECO:0000256" key="7">
    <source>
        <dbReference type="ARBA" id="ARBA00023157"/>
    </source>
</evidence>
<sequence>SKSRVLVSLLGLLALLLWDTAEAQSNQDCCLSYTKVRLPPWVLKGYTEQLSGEVCDIPAIIFHTVSGLKACVNPKDGWVKKHLRFL</sequence>
<protein>
    <recommendedName>
        <fullName evidence="9">C-C motif chemokine</fullName>
    </recommendedName>
</protein>
<keyword evidence="6 9" id="KW-0732">Signal</keyword>